<evidence type="ECO:0000256" key="2">
    <source>
        <dbReference type="SAM" id="SignalP"/>
    </source>
</evidence>
<keyword evidence="4" id="KW-1185">Reference proteome</keyword>
<feature type="compositionally biased region" description="Low complexity" evidence="1">
    <location>
        <begin position="139"/>
        <end position="148"/>
    </location>
</feature>
<evidence type="ECO:0000313" key="3">
    <source>
        <dbReference type="EMBL" id="RBP48424.1"/>
    </source>
</evidence>
<keyword evidence="2" id="KW-0732">Signal</keyword>
<sequence length="201" mass="21856">MESYLQFPGSNRVFKQSNRHSNIAMSMTAVLALVASNGANAAVDSMSLESFIEADAPYWEVSVVCENVDTPKLMRKPIAGNQWCSVESPSMCDENKYSISRQMCDDSSASAVADEAENSSAAAAPKATEQVSSEPAPAPVAADTTAPVEQSPKESVSTEPPTRAELMREQLQIEEQRILIEQKRLELQGLELELKKQNMGT</sequence>
<protein>
    <submittedName>
        <fullName evidence="3">Uncharacterized protein</fullName>
    </submittedName>
</protein>
<feature type="chain" id="PRO_5017284890" evidence="2">
    <location>
        <begin position="42"/>
        <end position="201"/>
    </location>
</feature>
<reference evidence="3 4" key="1">
    <citation type="submission" date="2018-06" db="EMBL/GenBank/DDBJ databases">
        <title>Genomic Encyclopedia of Type Strains, Phase IV (KMG-IV): sequencing the most valuable type-strain genomes for metagenomic binning, comparative biology and taxonomic classification.</title>
        <authorList>
            <person name="Goeker M."/>
        </authorList>
    </citation>
    <scope>NUCLEOTIDE SEQUENCE [LARGE SCALE GENOMIC DNA]</scope>
    <source>
        <strain evidence="3 4">DSM 24032</strain>
    </source>
</reference>
<feature type="compositionally biased region" description="Low complexity" evidence="1">
    <location>
        <begin position="115"/>
        <end position="124"/>
    </location>
</feature>
<evidence type="ECO:0000313" key="4">
    <source>
        <dbReference type="Proteomes" id="UP000253083"/>
    </source>
</evidence>
<feature type="signal peptide" evidence="2">
    <location>
        <begin position="1"/>
        <end position="41"/>
    </location>
</feature>
<feature type="region of interest" description="Disordered" evidence="1">
    <location>
        <begin position="115"/>
        <end position="169"/>
    </location>
</feature>
<organism evidence="3 4">
    <name type="scientific">Arenicella xantha</name>
    <dbReference type="NCBI Taxonomy" id="644221"/>
    <lineage>
        <taxon>Bacteria</taxon>
        <taxon>Pseudomonadati</taxon>
        <taxon>Pseudomonadota</taxon>
        <taxon>Gammaproteobacteria</taxon>
        <taxon>Arenicellales</taxon>
        <taxon>Arenicellaceae</taxon>
        <taxon>Arenicella</taxon>
    </lineage>
</organism>
<dbReference type="InParanoid" id="A0A395JI55"/>
<comment type="caution">
    <text evidence="3">The sequence shown here is derived from an EMBL/GenBank/DDBJ whole genome shotgun (WGS) entry which is preliminary data.</text>
</comment>
<accession>A0A395JI55</accession>
<name>A0A395JI55_9GAMM</name>
<dbReference type="Proteomes" id="UP000253083">
    <property type="component" value="Unassembled WGS sequence"/>
</dbReference>
<evidence type="ECO:0000256" key="1">
    <source>
        <dbReference type="SAM" id="MobiDB-lite"/>
    </source>
</evidence>
<gene>
    <name evidence="3" type="ORF">DFR28_10726</name>
</gene>
<dbReference type="AlphaFoldDB" id="A0A395JI55"/>
<dbReference type="EMBL" id="QNRT01000007">
    <property type="protein sequence ID" value="RBP48424.1"/>
    <property type="molecule type" value="Genomic_DNA"/>
</dbReference>
<proteinExistence type="predicted"/>